<sequence>MPIKESARILSSCPNLLVPGACSPVSCTTSCSCIGPKRVHRGRPTSLPNRGALSSKLNHASARCYASVSGPPPSKRSSGAAAGYTWPTSLHPTPYEILAHPRDTQYSKALFYELVKIYHPDRNPAAAHSSIPHSVRLERYRLVVAANEILSDSAKRRAYDLYGAGWDGNRTLQNLYREADRSWRSKPGNASRNATWEDWERWRHERDGEKPPQTPLFMSNELFVVVLCSFVVVGSFAQARRASNSTLNVIEMRDQKHAAISDSIQQRQNDQASLNRQERVESFLRQRDSWKLVSSRDRGPEPPP</sequence>
<keyword evidence="3" id="KW-1185">Reference proteome</keyword>
<dbReference type="OrthoDB" id="445556at2759"/>
<dbReference type="SMART" id="SM00271">
    <property type="entry name" value="DnaJ"/>
    <property type="match status" value="1"/>
</dbReference>
<reference evidence="3" key="1">
    <citation type="submission" date="2019-06" db="EMBL/GenBank/DDBJ databases">
        <title>Draft genome sequence of the griseofulvin-producing fungus Xylaria cubensis strain G536.</title>
        <authorList>
            <person name="Mead M.E."/>
            <person name="Raja H.A."/>
            <person name="Steenwyk J.L."/>
            <person name="Knowles S.L."/>
            <person name="Oberlies N.H."/>
            <person name="Rokas A."/>
        </authorList>
    </citation>
    <scope>NUCLEOTIDE SEQUENCE [LARGE SCALE GENOMIC DNA]</scope>
    <source>
        <strain evidence="3">G536</strain>
    </source>
</reference>
<dbReference type="InterPro" id="IPR001623">
    <property type="entry name" value="DnaJ_domain"/>
</dbReference>
<name>A0A553HXB8_9PEZI</name>
<dbReference type="CDD" id="cd06257">
    <property type="entry name" value="DnaJ"/>
    <property type="match status" value="1"/>
</dbReference>
<dbReference type="Proteomes" id="UP000319160">
    <property type="component" value="Unassembled WGS sequence"/>
</dbReference>
<organism evidence="2 3">
    <name type="scientific">Xylaria flabelliformis</name>
    <dbReference type="NCBI Taxonomy" id="2512241"/>
    <lineage>
        <taxon>Eukaryota</taxon>
        <taxon>Fungi</taxon>
        <taxon>Dikarya</taxon>
        <taxon>Ascomycota</taxon>
        <taxon>Pezizomycotina</taxon>
        <taxon>Sordariomycetes</taxon>
        <taxon>Xylariomycetidae</taxon>
        <taxon>Xylariales</taxon>
        <taxon>Xylariaceae</taxon>
        <taxon>Xylaria</taxon>
    </lineage>
</organism>
<dbReference type="InterPro" id="IPR018253">
    <property type="entry name" value="DnaJ_domain_CS"/>
</dbReference>
<dbReference type="EMBL" id="VFLP01000035">
    <property type="protein sequence ID" value="TRX92590.1"/>
    <property type="molecule type" value="Genomic_DNA"/>
</dbReference>
<feature type="domain" description="J" evidence="1">
    <location>
        <begin position="93"/>
        <end position="163"/>
    </location>
</feature>
<evidence type="ECO:0000313" key="2">
    <source>
        <dbReference type="EMBL" id="TRX92590.1"/>
    </source>
</evidence>
<dbReference type="Pfam" id="PF00226">
    <property type="entry name" value="DnaJ"/>
    <property type="match status" value="1"/>
</dbReference>
<dbReference type="PRINTS" id="PR00625">
    <property type="entry name" value="JDOMAIN"/>
</dbReference>
<dbReference type="STRING" id="2512241.A0A553HXB8"/>
<dbReference type="PROSITE" id="PS50076">
    <property type="entry name" value="DNAJ_2"/>
    <property type="match status" value="1"/>
</dbReference>
<proteinExistence type="predicted"/>
<gene>
    <name evidence="2" type="ORF">FHL15_006517</name>
</gene>
<dbReference type="AlphaFoldDB" id="A0A553HXB8"/>
<dbReference type="PROSITE" id="PS00636">
    <property type="entry name" value="DNAJ_1"/>
    <property type="match status" value="1"/>
</dbReference>
<comment type="caution">
    <text evidence="2">The sequence shown here is derived from an EMBL/GenBank/DDBJ whole genome shotgun (WGS) entry which is preliminary data.</text>
</comment>
<accession>A0A553HXB8</accession>
<dbReference type="PROSITE" id="PS51257">
    <property type="entry name" value="PROKAR_LIPOPROTEIN"/>
    <property type="match status" value="1"/>
</dbReference>
<dbReference type="InterPro" id="IPR036869">
    <property type="entry name" value="J_dom_sf"/>
</dbReference>
<evidence type="ECO:0000313" key="3">
    <source>
        <dbReference type="Proteomes" id="UP000319160"/>
    </source>
</evidence>
<protein>
    <recommendedName>
        <fullName evidence="1">J domain-containing protein</fullName>
    </recommendedName>
</protein>
<evidence type="ECO:0000259" key="1">
    <source>
        <dbReference type="PROSITE" id="PS50076"/>
    </source>
</evidence>
<dbReference type="SUPFAM" id="SSF46565">
    <property type="entry name" value="Chaperone J-domain"/>
    <property type="match status" value="1"/>
</dbReference>
<dbReference type="Gene3D" id="1.10.287.110">
    <property type="entry name" value="DnaJ domain"/>
    <property type="match status" value="1"/>
</dbReference>